<dbReference type="InterPro" id="IPR017455">
    <property type="entry name" value="Znf_FYVE-rel"/>
</dbReference>
<evidence type="ECO:0000256" key="6">
    <source>
        <dbReference type="SAM" id="MobiDB-lite"/>
    </source>
</evidence>
<feature type="compositionally biased region" description="Polar residues" evidence="6">
    <location>
        <begin position="226"/>
        <end position="246"/>
    </location>
</feature>
<dbReference type="InterPro" id="IPR001565">
    <property type="entry name" value="Synaptotagmin"/>
</dbReference>
<dbReference type="Pfam" id="PF02318">
    <property type="entry name" value="FYVE_2"/>
    <property type="match status" value="1"/>
</dbReference>
<keyword evidence="1" id="KW-0479">Metal-binding</keyword>
<dbReference type="PROSITE" id="PS50178">
    <property type="entry name" value="ZF_FYVE"/>
    <property type="match status" value="1"/>
</dbReference>
<dbReference type="CDD" id="cd08384">
    <property type="entry name" value="C2B_Rabphilin_Doc2"/>
    <property type="match status" value="1"/>
</dbReference>
<evidence type="ECO:0000259" key="9">
    <source>
        <dbReference type="PROSITE" id="PS50916"/>
    </source>
</evidence>
<feature type="region of interest" description="Disordered" evidence="6">
    <location>
        <begin position="189"/>
        <end position="246"/>
    </location>
</feature>
<dbReference type="AlphaFoldDB" id="A0A9N9RY28"/>
<evidence type="ECO:0000256" key="1">
    <source>
        <dbReference type="ARBA" id="ARBA00022723"/>
    </source>
</evidence>
<feature type="domain" description="C2" evidence="7">
    <location>
        <begin position="281"/>
        <end position="405"/>
    </location>
</feature>
<dbReference type="Gene3D" id="3.30.40.10">
    <property type="entry name" value="Zinc/RING finger domain, C3HC4 (zinc finger)"/>
    <property type="match status" value="1"/>
</dbReference>
<feature type="domain" description="RabBD" evidence="9">
    <location>
        <begin position="1"/>
        <end position="99"/>
    </location>
</feature>
<dbReference type="PANTHER" id="PTHR45729:SF6">
    <property type="entry name" value="RABPHILIN, ISOFORM A"/>
    <property type="match status" value="1"/>
</dbReference>
<keyword evidence="4" id="KW-0862">Zinc</keyword>
<evidence type="ECO:0000313" key="11">
    <source>
        <dbReference type="Proteomes" id="UP001153620"/>
    </source>
</evidence>
<dbReference type="InterPro" id="IPR013083">
    <property type="entry name" value="Znf_RING/FYVE/PHD"/>
</dbReference>
<dbReference type="PANTHER" id="PTHR45729">
    <property type="entry name" value="RABPHILIN, ISOFORM A"/>
    <property type="match status" value="1"/>
</dbReference>
<dbReference type="GO" id="GO:0017158">
    <property type="term" value="P:regulation of calcium ion-dependent exocytosis"/>
    <property type="evidence" value="ECO:0007669"/>
    <property type="project" value="TreeGrafter"/>
</dbReference>
<dbReference type="GO" id="GO:0098793">
    <property type="term" value="C:presynapse"/>
    <property type="evidence" value="ECO:0007669"/>
    <property type="project" value="GOC"/>
</dbReference>
<dbReference type="Pfam" id="PF00168">
    <property type="entry name" value="C2"/>
    <property type="match status" value="2"/>
</dbReference>
<dbReference type="PRINTS" id="PR00399">
    <property type="entry name" value="SYNAPTOTAGMN"/>
</dbReference>
<dbReference type="GO" id="GO:0031267">
    <property type="term" value="F:small GTPase binding"/>
    <property type="evidence" value="ECO:0007669"/>
    <property type="project" value="InterPro"/>
</dbReference>
<feature type="domain" description="C2" evidence="7">
    <location>
        <begin position="423"/>
        <end position="555"/>
    </location>
</feature>
<evidence type="ECO:0000256" key="4">
    <source>
        <dbReference type="ARBA" id="ARBA00022833"/>
    </source>
</evidence>
<dbReference type="InterPro" id="IPR035892">
    <property type="entry name" value="C2_domain_sf"/>
</dbReference>
<dbReference type="OrthoDB" id="270970at2759"/>
<protein>
    <recommendedName>
        <fullName evidence="12">Rabphilin</fullName>
    </recommendedName>
</protein>
<name>A0A9N9RY28_9DIPT</name>
<keyword evidence="3 5" id="KW-0863">Zinc-finger</keyword>
<dbReference type="GO" id="GO:0006886">
    <property type="term" value="P:intracellular protein transport"/>
    <property type="evidence" value="ECO:0007669"/>
    <property type="project" value="InterPro"/>
</dbReference>
<dbReference type="Proteomes" id="UP001153620">
    <property type="component" value="Chromosome 2"/>
</dbReference>
<evidence type="ECO:0000256" key="5">
    <source>
        <dbReference type="PROSITE-ProRule" id="PRU00091"/>
    </source>
</evidence>
<dbReference type="GO" id="GO:0008270">
    <property type="term" value="F:zinc ion binding"/>
    <property type="evidence" value="ECO:0007669"/>
    <property type="project" value="UniProtKB-KW"/>
</dbReference>
<dbReference type="PROSITE" id="PS50004">
    <property type="entry name" value="C2"/>
    <property type="match status" value="2"/>
</dbReference>
<dbReference type="GO" id="GO:0006887">
    <property type="term" value="P:exocytosis"/>
    <property type="evidence" value="ECO:0007669"/>
    <property type="project" value="TreeGrafter"/>
</dbReference>
<evidence type="ECO:0000256" key="2">
    <source>
        <dbReference type="ARBA" id="ARBA00022737"/>
    </source>
</evidence>
<keyword evidence="11" id="KW-1185">Reference proteome</keyword>
<feature type="domain" description="FYVE-type" evidence="8">
    <location>
        <begin position="23"/>
        <end position="87"/>
    </location>
</feature>
<feature type="region of interest" description="Disordered" evidence="6">
    <location>
        <begin position="108"/>
        <end position="152"/>
    </location>
</feature>
<dbReference type="PRINTS" id="PR00360">
    <property type="entry name" value="C2DOMAIN"/>
</dbReference>
<dbReference type="GO" id="GO:0061669">
    <property type="term" value="P:spontaneous neurotransmitter secretion"/>
    <property type="evidence" value="ECO:0007669"/>
    <property type="project" value="TreeGrafter"/>
</dbReference>
<feature type="compositionally biased region" description="Polar residues" evidence="6">
    <location>
        <begin position="189"/>
        <end position="200"/>
    </location>
</feature>
<dbReference type="InterPro" id="IPR043566">
    <property type="entry name" value="Rabphilin/DOC2/Noc2"/>
</dbReference>
<organism evidence="10 11">
    <name type="scientific">Chironomus riparius</name>
    <dbReference type="NCBI Taxonomy" id="315576"/>
    <lineage>
        <taxon>Eukaryota</taxon>
        <taxon>Metazoa</taxon>
        <taxon>Ecdysozoa</taxon>
        <taxon>Arthropoda</taxon>
        <taxon>Hexapoda</taxon>
        <taxon>Insecta</taxon>
        <taxon>Pterygota</taxon>
        <taxon>Neoptera</taxon>
        <taxon>Endopterygota</taxon>
        <taxon>Diptera</taxon>
        <taxon>Nematocera</taxon>
        <taxon>Chironomoidea</taxon>
        <taxon>Chironomidae</taxon>
        <taxon>Chironominae</taxon>
        <taxon>Chironomus</taxon>
    </lineage>
</organism>
<dbReference type="SUPFAM" id="SSF49562">
    <property type="entry name" value="C2 domain (Calcium/lipid-binding domain, CaLB)"/>
    <property type="match status" value="2"/>
</dbReference>
<evidence type="ECO:0008006" key="12">
    <source>
        <dbReference type="Google" id="ProtNLM"/>
    </source>
</evidence>
<sequence length="565" mass="64371">MIERERINRLVERVERIKQRSSYYGPKNCCLCGQSFGFGLFLNMTHKQICVDCKKPVCSHCCVEIPCTTSPTKKNVWLCHICSEIRDIWKKTGAWFYGYPPGIVHSNATKDKANGDKNDKSQQQDQTVLNKKPPKTTKLGMEIESDDDEDEIDSIQKEEPKTFKNGSFSSSFLRNRNLFNLRLSTDSSTRLMTESNSTLPKKSPVTPYSRQTSSSDSQKSANSLQTPQLVSDWDNASPNESQRRTNSISSCYSIAESVMGNGGESISTCQNNYRDTVQPLCLGWLEVSITYDESQDCVYCVIHRARDLPAMDAQGLSDPFCKVNIITPENNLRHTRWYKSRISHKTNNPEFNETFSFIGMSAEEIGGSALYVVILDDDKYGNDFLGAVKIPLGSIVNCNTCRMTVPLGPEDKFSMESLSTQTSNGQILIALCYNTQKRALCVVIKRCINLLAMDKNGFSDAFVKLQLRPDSYRKKYKTSIKWRNLNPVFNEEFFFETRPNDLDKQTLFITVWDKDIGKSNDFLGSLILGQCSKGRRLKQWRDCLLLPDQYHEQWHCLSSEHIPQH</sequence>
<dbReference type="SUPFAM" id="SSF57903">
    <property type="entry name" value="FYVE/PHD zinc finger"/>
    <property type="match status" value="1"/>
</dbReference>
<dbReference type="InterPro" id="IPR000008">
    <property type="entry name" value="C2_dom"/>
</dbReference>
<proteinExistence type="predicted"/>
<evidence type="ECO:0000259" key="8">
    <source>
        <dbReference type="PROSITE" id="PS50178"/>
    </source>
</evidence>
<evidence type="ECO:0000259" key="7">
    <source>
        <dbReference type="PROSITE" id="PS50004"/>
    </source>
</evidence>
<reference evidence="10" key="1">
    <citation type="submission" date="2022-01" db="EMBL/GenBank/DDBJ databases">
        <authorList>
            <person name="King R."/>
        </authorList>
    </citation>
    <scope>NUCLEOTIDE SEQUENCE</scope>
</reference>
<dbReference type="InterPro" id="IPR011011">
    <property type="entry name" value="Znf_FYVE_PHD"/>
</dbReference>
<reference evidence="10" key="2">
    <citation type="submission" date="2022-10" db="EMBL/GenBank/DDBJ databases">
        <authorList>
            <consortium name="ENA_rothamsted_submissions"/>
            <consortium name="culmorum"/>
            <person name="King R."/>
        </authorList>
    </citation>
    <scope>NUCLEOTIDE SEQUENCE</scope>
</reference>
<evidence type="ECO:0000256" key="3">
    <source>
        <dbReference type="ARBA" id="ARBA00022771"/>
    </source>
</evidence>
<dbReference type="Gene3D" id="2.60.40.150">
    <property type="entry name" value="C2 domain"/>
    <property type="match status" value="2"/>
</dbReference>
<gene>
    <name evidence="10" type="ORF">CHIRRI_LOCUS7546</name>
</gene>
<feature type="compositionally biased region" description="Basic and acidic residues" evidence="6">
    <location>
        <begin position="108"/>
        <end position="122"/>
    </location>
</feature>
<feature type="compositionally biased region" description="Low complexity" evidence="6">
    <location>
        <begin position="209"/>
        <end position="225"/>
    </location>
</feature>
<dbReference type="PROSITE" id="PS50916">
    <property type="entry name" value="RABBD"/>
    <property type="match status" value="1"/>
</dbReference>
<evidence type="ECO:0000313" key="10">
    <source>
        <dbReference type="EMBL" id="CAG9804664.1"/>
    </source>
</evidence>
<feature type="compositionally biased region" description="Acidic residues" evidence="6">
    <location>
        <begin position="143"/>
        <end position="152"/>
    </location>
</feature>
<dbReference type="SMART" id="SM00239">
    <property type="entry name" value="C2"/>
    <property type="match status" value="2"/>
</dbReference>
<keyword evidence="2" id="KW-0677">Repeat</keyword>
<accession>A0A9N9RY28</accession>
<dbReference type="GO" id="GO:0016020">
    <property type="term" value="C:membrane"/>
    <property type="evidence" value="ECO:0007669"/>
    <property type="project" value="InterPro"/>
</dbReference>
<dbReference type="InterPro" id="IPR010911">
    <property type="entry name" value="Rab_BD"/>
</dbReference>
<dbReference type="EMBL" id="OU895878">
    <property type="protein sequence ID" value="CAG9804664.1"/>
    <property type="molecule type" value="Genomic_DNA"/>
</dbReference>
<dbReference type="InterPro" id="IPR041282">
    <property type="entry name" value="FYVE_2"/>
</dbReference>